<dbReference type="InterPro" id="IPR004827">
    <property type="entry name" value="bZIP"/>
</dbReference>
<dbReference type="Gene3D" id="1.20.5.170">
    <property type="match status" value="1"/>
</dbReference>
<feature type="domain" description="BZIP" evidence="3">
    <location>
        <begin position="87"/>
        <end position="125"/>
    </location>
</feature>
<dbReference type="AlphaFoldDB" id="A0A1I8A137"/>
<evidence type="ECO:0000259" key="3">
    <source>
        <dbReference type="Pfam" id="PF07716"/>
    </source>
</evidence>
<dbReference type="GO" id="GO:0003700">
    <property type="term" value="F:DNA-binding transcription factor activity"/>
    <property type="evidence" value="ECO:0007669"/>
    <property type="project" value="InterPro"/>
</dbReference>
<dbReference type="Proteomes" id="UP000095287">
    <property type="component" value="Unplaced"/>
</dbReference>
<dbReference type="InterPro" id="IPR046347">
    <property type="entry name" value="bZIP_sf"/>
</dbReference>
<feature type="compositionally biased region" description="Acidic residues" evidence="2">
    <location>
        <begin position="1"/>
        <end position="11"/>
    </location>
</feature>
<organism evidence="4 5">
    <name type="scientific">Steinernema glaseri</name>
    <dbReference type="NCBI Taxonomy" id="37863"/>
    <lineage>
        <taxon>Eukaryota</taxon>
        <taxon>Metazoa</taxon>
        <taxon>Ecdysozoa</taxon>
        <taxon>Nematoda</taxon>
        <taxon>Chromadorea</taxon>
        <taxon>Rhabditida</taxon>
        <taxon>Tylenchina</taxon>
        <taxon>Panagrolaimomorpha</taxon>
        <taxon>Strongyloidoidea</taxon>
        <taxon>Steinernematidae</taxon>
        <taxon>Steinernema</taxon>
    </lineage>
</organism>
<evidence type="ECO:0000256" key="1">
    <source>
        <dbReference type="SAM" id="Coils"/>
    </source>
</evidence>
<sequence length="215" mass="25060">MSDSREEDDFEGNISLIEFVDSDAEQEMSVGDQSSTSSASQVPPSEDEGQRKSPPVHQGSQGRRRSRSVSENEPGRKYRRTPEEAKNAEYHERRERNNQSVKKTREKHKMRDEELEVKYTDLQKEFYRQEGIIAEQRHQIQGLQTEVRHRNESIGQLRGENKSLLGLQEESQGLRGQIQSLQAENQGLQCQICHRNGIIEQQQRQIEQHHFHHAY</sequence>
<name>A0A1I8A137_9BILA</name>
<feature type="region of interest" description="Disordered" evidence="2">
    <location>
        <begin position="1"/>
        <end position="109"/>
    </location>
</feature>
<evidence type="ECO:0000313" key="4">
    <source>
        <dbReference type="Proteomes" id="UP000095287"/>
    </source>
</evidence>
<dbReference type="WBParaSite" id="L893_g31934.t1">
    <property type="protein sequence ID" value="L893_g31934.t1"/>
    <property type="gene ID" value="L893_g31934"/>
</dbReference>
<protein>
    <submittedName>
        <fullName evidence="5">BZIP domain-containing protein</fullName>
    </submittedName>
</protein>
<proteinExistence type="predicted"/>
<feature type="compositionally biased region" description="Basic and acidic residues" evidence="2">
    <location>
        <begin position="68"/>
        <end position="97"/>
    </location>
</feature>
<feature type="coiled-coil region" evidence="1">
    <location>
        <begin position="164"/>
        <end position="191"/>
    </location>
</feature>
<accession>A0A1I8A137</accession>
<feature type="compositionally biased region" description="Low complexity" evidence="2">
    <location>
        <begin position="29"/>
        <end position="44"/>
    </location>
</feature>
<evidence type="ECO:0000256" key="2">
    <source>
        <dbReference type="SAM" id="MobiDB-lite"/>
    </source>
</evidence>
<dbReference type="Pfam" id="PF07716">
    <property type="entry name" value="bZIP_2"/>
    <property type="match status" value="1"/>
</dbReference>
<keyword evidence="1" id="KW-0175">Coiled coil</keyword>
<keyword evidence="4" id="KW-1185">Reference proteome</keyword>
<dbReference type="SUPFAM" id="SSF57959">
    <property type="entry name" value="Leucine zipper domain"/>
    <property type="match status" value="1"/>
</dbReference>
<reference evidence="5" key="1">
    <citation type="submission" date="2016-11" db="UniProtKB">
        <authorList>
            <consortium name="WormBaseParasite"/>
        </authorList>
    </citation>
    <scope>IDENTIFICATION</scope>
</reference>
<evidence type="ECO:0000313" key="5">
    <source>
        <dbReference type="WBParaSite" id="L893_g31934.t1"/>
    </source>
</evidence>